<feature type="compositionally biased region" description="Basic residues" evidence="8">
    <location>
        <begin position="84"/>
        <end position="108"/>
    </location>
</feature>
<keyword evidence="7" id="KW-0175">Coiled coil</keyword>
<dbReference type="PRINTS" id="PR00503">
    <property type="entry name" value="BROMODOMAIN"/>
</dbReference>
<dbReference type="InterPro" id="IPR021900">
    <property type="entry name" value="DUF3512"/>
</dbReference>
<dbReference type="GO" id="GO:0005634">
    <property type="term" value="C:nucleus"/>
    <property type="evidence" value="ECO:0007669"/>
    <property type="project" value="UniProtKB-SubCell"/>
</dbReference>
<name>A0A6H5IWX7_9HYME</name>
<dbReference type="OrthoDB" id="21648at2759"/>
<keyword evidence="5" id="KW-0539">Nucleus</keyword>
<dbReference type="Pfam" id="PF00439">
    <property type="entry name" value="Bromodomain"/>
    <property type="match status" value="1"/>
</dbReference>
<evidence type="ECO:0000256" key="8">
    <source>
        <dbReference type="SAM" id="MobiDB-lite"/>
    </source>
</evidence>
<keyword evidence="4" id="KW-0804">Transcription</keyword>
<dbReference type="SUPFAM" id="SSF47370">
    <property type="entry name" value="Bromodomain"/>
    <property type="match status" value="1"/>
</dbReference>
<accession>A0A6H5IWX7</accession>
<dbReference type="InterPro" id="IPR001487">
    <property type="entry name" value="Bromodomain"/>
</dbReference>
<dbReference type="CDD" id="cd05513">
    <property type="entry name" value="Bromo_brd7_like"/>
    <property type="match status" value="1"/>
</dbReference>
<proteinExistence type="predicted"/>
<evidence type="ECO:0000256" key="2">
    <source>
        <dbReference type="ARBA" id="ARBA00023015"/>
    </source>
</evidence>
<sequence length="782" mass="88245">MMETKRHKRHKREHLEADSSFSAEGQPKVLKLVLKVGNNTQTQEYIESNTPDQANMLSQNYQQRMGYNYSVQPGEQEFDDYMGHKKMKKKKKKKDKRHKHHHKDKKRKREEAGLDTCNGDEAISETPKKHAFGSQQRPVAPSVTEGKGANATSSNVSPHREPRTCVLRKIAEKTPLQRLLEHLLRSMEKRDPQQFFAWPVTDNIAPGYSTIITNPMDFSTIKQKIDDNNYQCLNDFVSDFKTMCNNAMTYNHQDTIYFKTAKKLLHTGLKMVTPEKLKPLRSVLIYMQDLTTEELGFELGTEVIAQDQPQVTEEQIEKEREQEEQMEEAAELRKENHRKMTLASLSKFEAIPDDLSPEEILSQAQGAAKNAADKLSMKRAGSKMGFLRQKKDGTTSLQIIVPGDGVIPGTNQRPVSLGQLIGKINHGTGSLQGYREDRRNLSKPIKPLYYGAFGSHAPSYDSTFANLTKEESDLVYKTYGDETAVQYAESMLDFAKDCDFSLNMVDDMLDIFTTGDHRKTKKFLDERRKLKEEEEKIKNLLEKPVQDINRNIPPINKVQIDVGQLKTLSDIGIDTNFLDNLGEELKTEEECGLLQNRLDTTSNLLNDLRTTQHNRLSAPLPSHYANIQKASESETLLAEKITENLTDIAKKLPPSAIAPIDGLRKAMGIAPIGGPEPMDVEPITHNPSIVTENSILQEATNQGNNILPMQMSLDLGNVRQAQIPMQMVLGQNQNASLLNSAENSGVNDLESELREFLESDPTLGHSPLHHDDKTLEDILSES</sequence>
<dbReference type="EMBL" id="CADCXV010001028">
    <property type="protein sequence ID" value="CAB0040481.1"/>
    <property type="molecule type" value="Genomic_DNA"/>
</dbReference>
<evidence type="ECO:0000256" key="5">
    <source>
        <dbReference type="ARBA" id="ARBA00023242"/>
    </source>
</evidence>
<evidence type="ECO:0000256" key="4">
    <source>
        <dbReference type="ARBA" id="ARBA00023163"/>
    </source>
</evidence>
<dbReference type="Proteomes" id="UP000479190">
    <property type="component" value="Unassembled WGS sequence"/>
</dbReference>
<feature type="region of interest" description="Disordered" evidence="8">
    <location>
        <begin position="759"/>
        <end position="782"/>
    </location>
</feature>
<evidence type="ECO:0000313" key="10">
    <source>
        <dbReference type="EMBL" id="CAB0040481.1"/>
    </source>
</evidence>
<dbReference type="Gene3D" id="1.20.920.10">
    <property type="entry name" value="Bromodomain-like"/>
    <property type="match status" value="1"/>
</dbReference>
<comment type="subcellular location">
    <subcellularLocation>
        <location evidence="1">Nucleus</location>
    </subcellularLocation>
</comment>
<feature type="region of interest" description="Disordered" evidence="8">
    <location>
        <begin position="1"/>
        <end position="25"/>
    </location>
</feature>
<organism evidence="10 11">
    <name type="scientific">Trichogramma brassicae</name>
    <dbReference type="NCBI Taxonomy" id="86971"/>
    <lineage>
        <taxon>Eukaryota</taxon>
        <taxon>Metazoa</taxon>
        <taxon>Ecdysozoa</taxon>
        <taxon>Arthropoda</taxon>
        <taxon>Hexapoda</taxon>
        <taxon>Insecta</taxon>
        <taxon>Pterygota</taxon>
        <taxon>Neoptera</taxon>
        <taxon>Endopterygota</taxon>
        <taxon>Hymenoptera</taxon>
        <taxon>Apocrita</taxon>
        <taxon>Proctotrupomorpha</taxon>
        <taxon>Chalcidoidea</taxon>
        <taxon>Trichogrammatidae</taxon>
        <taxon>Trichogramma</taxon>
    </lineage>
</organism>
<dbReference type="PANTHER" id="PTHR22881">
    <property type="entry name" value="BROMODOMAIN CONTAINING PROTEIN"/>
    <property type="match status" value="1"/>
</dbReference>
<dbReference type="PROSITE" id="PS50014">
    <property type="entry name" value="BROMODOMAIN_2"/>
    <property type="match status" value="1"/>
</dbReference>
<dbReference type="AlphaFoldDB" id="A0A6H5IWX7"/>
<dbReference type="SMART" id="SM00297">
    <property type="entry name" value="BROMO"/>
    <property type="match status" value="1"/>
</dbReference>
<dbReference type="PANTHER" id="PTHR22881:SF27">
    <property type="entry name" value="BROMODOMAIN CONTAINING 7_9"/>
    <property type="match status" value="1"/>
</dbReference>
<feature type="compositionally biased region" description="Basic residues" evidence="8">
    <location>
        <begin position="1"/>
        <end position="12"/>
    </location>
</feature>
<keyword evidence="11" id="KW-1185">Reference proteome</keyword>
<dbReference type="InterPro" id="IPR036427">
    <property type="entry name" value="Bromodomain-like_sf"/>
</dbReference>
<keyword evidence="2" id="KW-0805">Transcription regulation</keyword>
<evidence type="ECO:0000313" key="11">
    <source>
        <dbReference type="Proteomes" id="UP000479190"/>
    </source>
</evidence>
<keyword evidence="3 6" id="KW-0103">Bromodomain</keyword>
<gene>
    <name evidence="10" type="ORF">TBRA_LOCUS12187</name>
</gene>
<feature type="domain" description="Bromo" evidence="9">
    <location>
        <begin position="188"/>
        <end position="258"/>
    </location>
</feature>
<dbReference type="Pfam" id="PF12024">
    <property type="entry name" value="DUF3512"/>
    <property type="match status" value="1"/>
</dbReference>
<evidence type="ECO:0000256" key="3">
    <source>
        <dbReference type="ARBA" id="ARBA00023117"/>
    </source>
</evidence>
<feature type="coiled-coil region" evidence="7">
    <location>
        <begin position="312"/>
        <end position="340"/>
    </location>
</feature>
<dbReference type="GO" id="GO:0006357">
    <property type="term" value="P:regulation of transcription by RNA polymerase II"/>
    <property type="evidence" value="ECO:0007669"/>
    <property type="project" value="TreeGrafter"/>
</dbReference>
<dbReference type="InterPro" id="IPR051831">
    <property type="entry name" value="Bromodomain_contain_prot"/>
</dbReference>
<reference evidence="10 11" key="1">
    <citation type="submission" date="2020-02" db="EMBL/GenBank/DDBJ databases">
        <authorList>
            <person name="Ferguson B K."/>
        </authorList>
    </citation>
    <scope>NUCLEOTIDE SEQUENCE [LARGE SCALE GENOMIC DNA]</scope>
</reference>
<evidence type="ECO:0000256" key="1">
    <source>
        <dbReference type="ARBA" id="ARBA00004123"/>
    </source>
</evidence>
<evidence type="ECO:0000256" key="7">
    <source>
        <dbReference type="SAM" id="Coils"/>
    </source>
</evidence>
<protein>
    <recommendedName>
        <fullName evidence="9">Bromo domain-containing protein</fullName>
    </recommendedName>
</protein>
<evidence type="ECO:0000256" key="6">
    <source>
        <dbReference type="PROSITE-ProRule" id="PRU00035"/>
    </source>
</evidence>
<evidence type="ECO:0000259" key="9">
    <source>
        <dbReference type="PROSITE" id="PS50014"/>
    </source>
</evidence>
<feature type="region of interest" description="Disordered" evidence="8">
    <location>
        <begin position="84"/>
        <end position="162"/>
    </location>
</feature>